<name>A0AAD9ZBX9_9LECA</name>
<dbReference type="PANTHER" id="PTHR38791">
    <property type="entry name" value="ZN(II)2CYS6 TRANSCRIPTION FACTOR (EUROFUNG)-RELATED-RELATED"/>
    <property type="match status" value="1"/>
</dbReference>
<dbReference type="InterPro" id="IPR001138">
    <property type="entry name" value="Zn2Cys6_DnaBD"/>
</dbReference>
<reference evidence="2" key="1">
    <citation type="submission" date="2022-11" db="EMBL/GenBank/DDBJ databases">
        <title>Chromosomal genome sequence assembly and mating type (MAT) locus characterization of the leprose asexual lichenized fungus Lepraria neglecta (Nyl.) Erichsen.</title>
        <authorList>
            <person name="Allen J.L."/>
            <person name="Pfeffer B."/>
        </authorList>
    </citation>
    <scope>NUCLEOTIDE SEQUENCE</scope>
    <source>
        <strain evidence="2">Allen 5258</strain>
    </source>
</reference>
<organism evidence="2 3">
    <name type="scientific">Lepraria neglecta</name>
    <dbReference type="NCBI Taxonomy" id="209136"/>
    <lineage>
        <taxon>Eukaryota</taxon>
        <taxon>Fungi</taxon>
        <taxon>Dikarya</taxon>
        <taxon>Ascomycota</taxon>
        <taxon>Pezizomycotina</taxon>
        <taxon>Lecanoromycetes</taxon>
        <taxon>OSLEUM clade</taxon>
        <taxon>Lecanoromycetidae</taxon>
        <taxon>Lecanorales</taxon>
        <taxon>Lecanorineae</taxon>
        <taxon>Stereocaulaceae</taxon>
        <taxon>Lepraria</taxon>
    </lineage>
</organism>
<keyword evidence="3" id="KW-1185">Reference proteome</keyword>
<dbReference type="EMBL" id="JASNWA010000007">
    <property type="protein sequence ID" value="KAK3173482.1"/>
    <property type="molecule type" value="Genomic_DNA"/>
</dbReference>
<dbReference type="GO" id="GO:0008270">
    <property type="term" value="F:zinc ion binding"/>
    <property type="evidence" value="ECO:0007669"/>
    <property type="project" value="InterPro"/>
</dbReference>
<proteinExistence type="predicted"/>
<evidence type="ECO:0000256" key="1">
    <source>
        <dbReference type="ARBA" id="ARBA00023242"/>
    </source>
</evidence>
<dbReference type="GO" id="GO:0000981">
    <property type="term" value="F:DNA-binding transcription factor activity, RNA polymerase II-specific"/>
    <property type="evidence" value="ECO:0007669"/>
    <property type="project" value="InterPro"/>
</dbReference>
<evidence type="ECO:0000313" key="2">
    <source>
        <dbReference type="EMBL" id="KAK3173482.1"/>
    </source>
</evidence>
<dbReference type="InterPro" id="IPR053175">
    <property type="entry name" value="DHMBA_Reg_Transcription_Factor"/>
</dbReference>
<evidence type="ECO:0008006" key="4">
    <source>
        <dbReference type="Google" id="ProtNLM"/>
    </source>
</evidence>
<dbReference type="AlphaFoldDB" id="A0AAD9ZBX9"/>
<dbReference type="CDD" id="cd00067">
    <property type="entry name" value="GAL4"/>
    <property type="match status" value="1"/>
</dbReference>
<keyword evidence="1" id="KW-0539">Nucleus</keyword>
<sequence length="187" mass="20551">MCDLVQPSCSQCRRANQTCAGYRDQLDLVFRDQSDVVAYKVQQASSGVGKYPKRAAPTHKVLARSGPLERVQIAVAPAKPIHVPYVDQAAGFFFKTYDSEAAESVKSVYKYIPYLFDTFQDSALSSVITALGLAGLSRYGNAPDMMSLATSNYHTALRQIRADLQDPVAVKTDQTLLSVYLLGLYEV</sequence>
<accession>A0AAD9ZBX9</accession>
<comment type="caution">
    <text evidence="2">The sequence shown here is derived from an EMBL/GenBank/DDBJ whole genome shotgun (WGS) entry which is preliminary data.</text>
</comment>
<dbReference type="Proteomes" id="UP001276659">
    <property type="component" value="Unassembled WGS sequence"/>
</dbReference>
<dbReference type="PANTHER" id="PTHR38791:SF13">
    <property type="entry name" value="ZN(2)-C6 FUNGAL-TYPE DOMAIN-CONTAINING PROTEIN"/>
    <property type="match status" value="1"/>
</dbReference>
<evidence type="ECO:0000313" key="3">
    <source>
        <dbReference type="Proteomes" id="UP001276659"/>
    </source>
</evidence>
<protein>
    <recommendedName>
        <fullName evidence="4">Zn(2)-C6 fungal-type domain-containing protein</fullName>
    </recommendedName>
</protein>
<gene>
    <name evidence="2" type="ORF">OEA41_006811</name>
</gene>